<protein>
    <recommendedName>
        <fullName evidence="5">Anti-sigma factor</fullName>
    </recommendedName>
</protein>
<gene>
    <name evidence="3" type="ORF">ACFS5M_13840</name>
</gene>
<dbReference type="RefSeq" id="WP_183489469.1">
    <property type="nucleotide sequence ID" value="NZ_JBHUOV010000015.1"/>
</dbReference>
<sequence>MNKDTLDQLFDHLQHEFDVEEPTLDHDKRFLKKLNHQELAYTTKPKRNIWMPFIGIAASLALLVSVFVGSQEQSNTHDLASVSPEMAETQNFFDTTIASELIKLEKESNPETKLLVADAMMQIQRLEKEYSALKVDLSESGNDKRVIYAMISNFQNRIDILQNTLKQIENVKQLKNNHNENSTTI</sequence>
<reference evidence="4" key="1">
    <citation type="journal article" date="2019" name="Int. J. Syst. Evol. Microbiol.">
        <title>The Global Catalogue of Microorganisms (GCM) 10K type strain sequencing project: providing services to taxonomists for standard genome sequencing and annotation.</title>
        <authorList>
            <consortium name="The Broad Institute Genomics Platform"/>
            <consortium name="The Broad Institute Genome Sequencing Center for Infectious Disease"/>
            <person name="Wu L."/>
            <person name="Ma J."/>
        </authorList>
    </citation>
    <scope>NUCLEOTIDE SEQUENCE [LARGE SCALE GENOMIC DNA]</scope>
    <source>
        <strain evidence="4">KCTC 32141</strain>
    </source>
</reference>
<keyword evidence="2" id="KW-0812">Transmembrane</keyword>
<dbReference type="Proteomes" id="UP001597533">
    <property type="component" value="Unassembled WGS sequence"/>
</dbReference>
<keyword evidence="2" id="KW-0472">Membrane</keyword>
<accession>A0ABW5WS04</accession>
<keyword evidence="4" id="KW-1185">Reference proteome</keyword>
<keyword evidence="2" id="KW-1133">Transmembrane helix</keyword>
<evidence type="ECO:0000256" key="1">
    <source>
        <dbReference type="SAM" id="Coils"/>
    </source>
</evidence>
<evidence type="ECO:0000256" key="2">
    <source>
        <dbReference type="SAM" id="Phobius"/>
    </source>
</evidence>
<dbReference type="EMBL" id="JBHUOV010000015">
    <property type="protein sequence ID" value="MFD2824759.1"/>
    <property type="molecule type" value="Genomic_DNA"/>
</dbReference>
<organism evidence="3 4">
    <name type="scientific">Lacinutrix iliipiscaria</name>
    <dbReference type="NCBI Taxonomy" id="1230532"/>
    <lineage>
        <taxon>Bacteria</taxon>
        <taxon>Pseudomonadati</taxon>
        <taxon>Bacteroidota</taxon>
        <taxon>Flavobacteriia</taxon>
        <taxon>Flavobacteriales</taxon>
        <taxon>Flavobacteriaceae</taxon>
        <taxon>Lacinutrix</taxon>
    </lineage>
</organism>
<feature type="transmembrane region" description="Helical" evidence="2">
    <location>
        <begin position="49"/>
        <end position="69"/>
    </location>
</feature>
<comment type="caution">
    <text evidence="3">The sequence shown here is derived from an EMBL/GenBank/DDBJ whole genome shotgun (WGS) entry which is preliminary data.</text>
</comment>
<name>A0ABW5WS04_9FLAO</name>
<feature type="coiled-coil region" evidence="1">
    <location>
        <begin position="116"/>
        <end position="181"/>
    </location>
</feature>
<evidence type="ECO:0000313" key="4">
    <source>
        <dbReference type="Proteomes" id="UP001597533"/>
    </source>
</evidence>
<proteinExistence type="predicted"/>
<keyword evidence="1" id="KW-0175">Coiled coil</keyword>
<evidence type="ECO:0000313" key="3">
    <source>
        <dbReference type="EMBL" id="MFD2824759.1"/>
    </source>
</evidence>
<evidence type="ECO:0008006" key="5">
    <source>
        <dbReference type="Google" id="ProtNLM"/>
    </source>
</evidence>